<evidence type="ECO:0000313" key="1">
    <source>
        <dbReference type="EMBL" id="GAA0549233.1"/>
    </source>
</evidence>
<reference evidence="2" key="1">
    <citation type="journal article" date="2019" name="Int. J. Syst. Evol. Microbiol.">
        <title>The Global Catalogue of Microorganisms (GCM) 10K type strain sequencing project: providing services to taxonomists for standard genome sequencing and annotation.</title>
        <authorList>
            <consortium name="The Broad Institute Genomics Platform"/>
            <consortium name="The Broad Institute Genome Sequencing Center for Infectious Disease"/>
            <person name="Wu L."/>
            <person name="Ma J."/>
        </authorList>
    </citation>
    <scope>NUCLEOTIDE SEQUENCE [LARGE SCALE GENOMIC DNA]</scope>
    <source>
        <strain evidence="2">JCM 10303</strain>
    </source>
</reference>
<dbReference type="Proteomes" id="UP001500729">
    <property type="component" value="Unassembled WGS sequence"/>
</dbReference>
<name>A0ABP3NTR0_SACER</name>
<organism evidence="1 2">
    <name type="scientific">Saccharopolyspora erythraea</name>
    <name type="common">Streptomyces erythraeus</name>
    <dbReference type="NCBI Taxonomy" id="1836"/>
    <lineage>
        <taxon>Bacteria</taxon>
        <taxon>Bacillati</taxon>
        <taxon>Actinomycetota</taxon>
        <taxon>Actinomycetes</taxon>
        <taxon>Pseudonocardiales</taxon>
        <taxon>Pseudonocardiaceae</taxon>
        <taxon>Saccharopolyspora</taxon>
    </lineage>
</organism>
<protein>
    <submittedName>
        <fullName evidence="1">Uncharacterized protein</fullName>
    </submittedName>
</protein>
<dbReference type="EMBL" id="BAAAGS010000047">
    <property type="protein sequence ID" value="GAA0549233.1"/>
    <property type="molecule type" value="Genomic_DNA"/>
</dbReference>
<accession>A0ABP3NTR0</accession>
<evidence type="ECO:0000313" key="2">
    <source>
        <dbReference type="Proteomes" id="UP001500729"/>
    </source>
</evidence>
<proteinExistence type="predicted"/>
<sequence length="170" mass="17997">MAATAHALARDTEVVSSELSGQVVPAAGDLAVAALRSATQRLIGTRCAQAALVPAWRSADWLTLRVLGDFTSATQRQWAMALTDYDAVLTSGDQVRVVLALHAREVLRAWPGRLTIETISTVARRGGLVACDWHDGWGRCSLTDTGRAVFAAIEAPLPGTHTTTTPAAHS</sequence>
<gene>
    <name evidence="1" type="ORF">GCM10009533_54830</name>
</gene>
<keyword evidence="2" id="KW-1185">Reference proteome</keyword>
<comment type="caution">
    <text evidence="1">The sequence shown here is derived from an EMBL/GenBank/DDBJ whole genome shotgun (WGS) entry which is preliminary data.</text>
</comment>